<accession>Q2Y9Z8</accession>
<protein>
    <submittedName>
        <fullName evidence="4">Peptidase M23B</fullName>
    </submittedName>
    <submittedName>
        <fullName evidence="5">Septal ring factor EnvC, activator of murein hydrolases AmiA and AmiB</fullName>
    </submittedName>
</protein>
<keyword evidence="1" id="KW-0175">Coiled coil</keyword>
<dbReference type="KEGG" id="nmu:Nmul_A1120"/>
<reference evidence="4 6" key="3">
    <citation type="journal article" date="2008" name="Appl. Environ. Microbiol.">
        <title>Complete genome sequence of Nitrosospira multiformis, an ammonia-oxidizing bacterium from the soil environment.</title>
        <authorList>
            <person name="Norton J.M."/>
            <person name="Klotz M.G."/>
            <person name="Stein L.Y."/>
            <person name="Arp D.J."/>
            <person name="Bottomley P.J."/>
            <person name="Chain P.S."/>
            <person name="Hauser L.J."/>
            <person name="Land M.L."/>
            <person name="Larimer F.W."/>
            <person name="Shin M.W."/>
            <person name="Starkenburg S.R."/>
        </authorList>
    </citation>
    <scope>NUCLEOTIDE SEQUENCE [LARGE SCALE GENOMIC DNA]</scope>
    <source>
        <strain evidence="4">ATCC 25196</strain>
        <strain evidence="6">ATCC 25196 / NCIMB 11849 / C 71</strain>
    </source>
</reference>
<dbReference type="Proteomes" id="UP000236751">
    <property type="component" value="Unassembled WGS sequence"/>
</dbReference>
<dbReference type="PANTHER" id="PTHR21666">
    <property type="entry name" value="PEPTIDASE-RELATED"/>
    <property type="match status" value="1"/>
</dbReference>
<reference evidence="5 7" key="4">
    <citation type="submission" date="2016-10" db="EMBL/GenBank/DDBJ databases">
        <authorList>
            <person name="de Groot N.N."/>
        </authorList>
    </citation>
    <scope>NUCLEOTIDE SEQUENCE [LARGE SCALE GENOMIC DNA]</scope>
    <source>
        <strain evidence="5 7">Nl13</strain>
    </source>
</reference>
<dbReference type="Pfam" id="PF01551">
    <property type="entry name" value="Peptidase_M23"/>
    <property type="match status" value="1"/>
</dbReference>
<feature type="domain" description="M23ase beta-sheet core" evidence="3">
    <location>
        <begin position="298"/>
        <end position="391"/>
    </location>
</feature>
<evidence type="ECO:0000256" key="1">
    <source>
        <dbReference type="SAM" id="Coils"/>
    </source>
</evidence>
<dbReference type="CDD" id="cd12797">
    <property type="entry name" value="M23_peptidase"/>
    <property type="match status" value="1"/>
</dbReference>
<sequence>MWQAPVTAEPSDSEELKQLRNKIETLEKELTDTEGYRSEAAGALRESEKAIDVANRRLAELAKQRRAANSKLGQLKAQSAQIKKEIAAQQLQLRNLLYGLYIAGGGRKEYLSLLLSQRNPNEIARNLHYYEYFSRARKEGIDGLRANLEKLNTLSLASREKSAEISGVHARHAEQKIQLEQQKDSHAKLLAEISLQAEEQRREINRLRRNEDRLTRLVEKLTRMLAKKKKFESSEKPSEPGAPPTPASNSGSPDLSENATPFTNGTSFSSLRGHLNSPVRGELANRFGSPRADGGVTWKGLFIRAAGGESVKAIANGRVVFADWLRGFGNLMILDHGDNYMSLYGNNEAVHKRVGDVINAGETIATVGNSSGNSDTGLYFELRHQGKPFDPLNWVRIK</sequence>
<dbReference type="Gene3D" id="6.10.250.3150">
    <property type="match status" value="1"/>
</dbReference>
<evidence type="ECO:0000256" key="2">
    <source>
        <dbReference type="SAM" id="MobiDB-lite"/>
    </source>
</evidence>
<feature type="coiled-coil region" evidence="1">
    <location>
        <begin position="190"/>
        <end position="224"/>
    </location>
</feature>
<dbReference type="InterPro" id="IPR016047">
    <property type="entry name" value="M23ase_b-sheet_dom"/>
</dbReference>
<keyword evidence="5" id="KW-0378">Hydrolase</keyword>
<organism evidence="4 6">
    <name type="scientific">Nitrosospira multiformis (strain ATCC 25196 / NCIMB 11849 / C 71)</name>
    <dbReference type="NCBI Taxonomy" id="323848"/>
    <lineage>
        <taxon>Bacteria</taxon>
        <taxon>Pseudomonadati</taxon>
        <taxon>Pseudomonadota</taxon>
        <taxon>Betaproteobacteria</taxon>
        <taxon>Nitrosomonadales</taxon>
        <taxon>Nitrosomonadaceae</taxon>
        <taxon>Nitrosospira</taxon>
    </lineage>
</organism>
<dbReference type="eggNOG" id="COG4942">
    <property type="taxonomic scope" value="Bacteria"/>
</dbReference>
<dbReference type="GO" id="GO:0004222">
    <property type="term" value="F:metalloendopeptidase activity"/>
    <property type="evidence" value="ECO:0007669"/>
    <property type="project" value="TreeGrafter"/>
</dbReference>
<dbReference type="AlphaFoldDB" id="Q2Y9Z8"/>
<evidence type="ECO:0000313" key="5">
    <source>
        <dbReference type="EMBL" id="SEF75851.1"/>
    </source>
</evidence>
<keyword evidence="6" id="KW-1185">Reference proteome</keyword>
<dbReference type="Proteomes" id="UP000002718">
    <property type="component" value="Chromosome"/>
</dbReference>
<reference evidence="6" key="2">
    <citation type="submission" date="2005-08" db="EMBL/GenBank/DDBJ databases">
        <title>Complete sequence of chromosome 1 of Nitrosospira multiformis ATCC 25196.</title>
        <authorList>
            <person name="Copeland A."/>
            <person name="Lucas S."/>
            <person name="Lapidus A."/>
            <person name="Barry K."/>
            <person name="Detter J.C."/>
            <person name="Glavina T."/>
            <person name="Hammon N."/>
            <person name="Israni S."/>
            <person name="Pitluck S."/>
            <person name="Chain P."/>
            <person name="Malfatti S."/>
            <person name="Shin M."/>
            <person name="Vergez L."/>
            <person name="Schmutz J."/>
            <person name="Larimer F."/>
            <person name="Land M."/>
            <person name="Hauser L."/>
            <person name="Kyrpides N."/>
            <person name="Lykidis A."/>
            <person name="Richardson P."/>
        </authorList>
    </citation>
    <scope>NUCLEOTIDE SEQUENCE [LARGE SCALE GENOMIC DNA]</scope>
    <source>
        <strain evidence="6">ATCC 25196 / NCIMB 11849 / C 71</strain>
    </source>
</reference>
<reference evidence="4" key="1">
    <citation type="submission" date="2005-08" db="EMBL/GenBank/DDBJ databases">
        <title>Complete sequence of Chromosome 1 of Nitrosospira multiformis ATCC 25196.</title>
        <authorList>
            <consortium name="US DOE Joint Genome Institute"/>
            <person name="Copeland A."/>
            <person name="Lucas S."/>
            <person name="Lapidus A."/>
            <person name="Barry K."/>
            <person name="Detter J.C."/>
            <person name="Glavina T."/>
            <person name="Hammon N."/>
            <person name="Israni S."/>
            <person name="Pitluck S."/>
            <person name="Chain P."/>
            <person name="Malfatti S."/>
            <person name="Shin M."/>
            <person name="Vergez L."/>
            <person name="Schmutz J."/>
            <person name="Larimer F."/>
            <person name="Land M."/>
            <person name="Hauser L."/>
            <person name="Kyrpides N."/>
            <person name="Lykidis A."/>
            <person name="Richardson P."/>
        </authorList>
    </citation>
    <scope>NUCLEOTIDE SEQUENCE</scope>
    <source>
        <strain evidence="4">ATCC 25196</strain>
    </source>
</reference>
<dbReference type="Gene3D" id="2.70.70.10">
    <property type="entry name" value="Glucose Permease (Domain IIA)"/>
    <property type="match status" value="1"/>
</dbReference>
<evidence type="ECO:0000313" key="6">
    <source>
        <dbReference type="Proteomes" id="UP000002718"/>
    </source>
</evidence>
<proteinExistence type="predicted"/>
<evidence type="ECO:0000313" key="7">
    <source>
        <dbReference type="Proteomes" id="UP000236751"/>
    </source>
</evidence>
<dbReference type="EMBL" id="FNVK01000008">
    <property type="protein sequence ID" value="SEF75851.1"/>
    <property type="molecule type" value="Genomic_DNA"/>
</dbReference>
<dbReference type="SUPFAM" id="SSF51261">
    <property type="entry name" value="Duplicated hybrid motif"/>
    <property type="match status" value="1"/>
</dbReference>
<gene>
    <name evidence="4" type="ordered locus">Nmul_A1120</name>
    <name evidence="5" type="ORF">SAMN05216403_10838</name>
</gene>
<evidence type="ECO:0000259" key="3">
    <source>
        <dbReference type="Pfam" id="PF01551"/>
    </source>
</evidence>
<feature type="compositionally biased region" description="Polar residues" evidence="2">
    <location>
        <begin position="247"/>
        <end position="270"/>
    </location>
</feature>
<dbReference type="OrthoDB" id="9784703at2"/>
<dbReference type="FunFam" id="2.70.70.10:FF:000003">
    <property type="entry name" value="Murein hydrolase activator EnvC"/>
    <property type="match status" value="1"/>
</dbReference>
<dbReference type="EMBL" id="CP000103">
    <property type="protein sequence ID" value="ABB74423.1"/>
    <property type="molecule type" value="Genomic_DNA"/>
</dbReference>
<dbReference type="STRING" id="323848.Nmul_A1120"/>
<dbReference type="HOGENOM" id="CLU_029425_4_0_4"/>
<dbReference type="InterPro" id="IPR011055">
    <property type="entry name" value="Dup_hybrid_motif"/>
</dbReference>
<dbReference type="PANTHER" id="PTHR21666:SF270">
    <property type="entry name" value="MUREIN HYDROLASE ACTIVATOR ENVC"/>
    <property type="match status" value="1"/>
</dbReference>
<name>Q2Y9Z8_NITMU</name>
<feature type="coiled-coil region" evidence="1">
    <location>
        <begin position="9"/>
        <end position="92"/>
    </location>
</feature>
<evidence type="ECO:0000313" key="4">
    <source>
        <dbReference type="EMBL" id="ABB74423.1"/>
    </source>
</evidence>
<dbReference type="InterPro" id="IPR050570">
    <property type="entry name" value="Cell_wall_metabolism_enzyme"/>
</dbReference>
<feature type="region of interest" description="Disordered" evidence="2">
    <location>
        <begin position="228"/>
        <end position="273"/>
    </location>
</feature>